<evidence type="ECO:0000313" key="3">
    <source>
        <dbReference type="EMBL" id="NDV29296.1"/>
    </source>
</evidence>
<dbReference type="SUPFAM" id="SSF48350">
    <property type="entry name" value="GTPase activation domain, GAP"/>
    <property type="match status" value="1"/>
</dbReference>
<dbReference type="SUPFAM" id="SSF52047">
    <property type="entry name" value="RNI-like"/>
    <property type="match status" value="2"/>
</dbReference>
<dbReference type="EMBL" id="GIBP01000327">
    <property type="protein sequence ID" value="NDV29296.1"/>
    <property type="molecule type" value="Transcribed_RNA"/>
</dbReference>
<feature type="domain" description="Ras-GAP" evidence="2">
    <location>
        <begin position="37"/>
        <end position="230"/>
    </location>
</feature>
<dbReference type="AlphaFoldDB" id="A0A6B2KX46"/>
<dbReference type="PANTHER" id="PTHR10194:SF60">
    <property type="entry name" value="RAS GTPASE-ACTIVATING PROTEIN RASKOL"/>
    <property type="match status" value="1"/>
</dbReference>
<dbReference type="PROSITE" id="PS50018">
    <property type="entry name" value="RAS_GTPASE_ACTIV_2"/>
    <property type="match status" value="1"/>
</dbReference>
<dbReference type="InterPro" id="IPR008936">
    <property type="entry name" value="Rho_GTPase_activation_prot"/>
</dbReference>
<dbReference type="SMART" id="SM00368">
    <property type="entry name" value="LRR_RI"/>
    <property type="match status" value="3"/>
</dbReference>
<dbReference type="InterPro" id="IPR001936">
    <property type="entry name" value="RasGAP_dom"/>
</dbReference>
<sequence length="974" mass="110396">MMYSDKEALLLEDILQMLVVGAPRTLHCMLENVEPSEQESLARSLVNLSFGPNVSTALLEFFLKEEFNYGKEILRENGVLIKFLKPYLKVVGQQYLEQLIYPLVKEVCFNDKHMSYEIDPIKVDRSELPKNRDRLVVRIHQFLEFLTSPKMLEAMPIGIRYLCKIVSELSTKVNPGSEHVYIGSLIILRFINPAVFSPEAYNLIPKHKPPSAYARRNLILISKVLQNLSNNTSSNKKEAYMNYIFEEKSGISADFKSWQNILYEWFDKIVEVGQSDLCFQSNILPSVSVYDLHALHTLVSKLEPELLKIYKSHNPNEAEVKDLKSLMDRLGSCQTKENFTILEDQSRKLLKNILESRNEEAFYIGYISYEKPSQGKTSIKIIVIGLYRIFILSKKGKIFIDKHFLSLNHVDSPKSDKLKLCFNDLELGLTTSEATQIIVAMKKSCEQNFGSTRLFTISVSPPARTSELEFTVPADYYAFSNTFRSLCDYYLAPSSEIIEKICWHLQNFHPEAEVLDLNNLQVTTDEETAALIHSLSFNTQFKRLRMQNIKSQEFTFKALISMAKMNQTLTSIELINIGPKKEFSKFFSQLVANDKIPLKTLSIPANELDKSTVFTLSSYIRIANLTNLNLTLCFTKPERLKMFMDSLLCSSIHNSLENLKIGRTKFTDGISFDLFSFISSCQNLVDLTLHETGISLQHLKVASKKIKKLNISRNKFSREQWKSLAEFLSESSSVIEELNISSTLIPQTALEDILTIKEGNFSLKASSNNFGEEIGSTFNKLNNQISCIDKLDLSDNMIGDSLAYVVESCSTITCLIELNISGNFQICNDKNKIKLVKSLEMLASSSNIEVLIMSGCSAGKLKESIVPFLFELMNNKHLQVLDIGCHSFGDKGAMALGKLLQKNTTLTSISYDDNGIGLAGLKLISQGLARNKHIKWMPPPFLDIPKILNEQPLLDKNLFALLQKIQLDIQLRGT</sequence>
<evidence type="ECO:0000256" key="1">
    <source>
        <dbReference type="ARBA" id="ARBA00022468"/>
    </source>
</evidence>
<dbReference type="Gene3D" id="1.10.506.10">
    <property type="entry name" value="GTPase Activation - p120gap, domain 1"/>
    <property type="match status" value="1"/>
</dbReference>
<keyword evidence="1" id="KW-0343">GTPase activation</keyword>
<evidence type="ECO:0000259" key="2">
    <source>
        <dbReference type="PROSITE" id="PS50018"/>
    </source>
</evidence>
<proteinExistence type="predicted"/>
<dbReference type="PANTHER" id="PTHR10194">
    <property type="entry name" value="RAS GTPASE-ACTIVATING PROTEINS"/>
    <property type="match status" value="1"/>
</dbReference>
<name>A0A6B2KX46_9EUKA</name>
<accession>A0A6B2KX46</accession>
<dbReference type="InterPro" id="IPR039360">
    <property type="entry name" value="Ras_GTPase"/>
</dbReference>
<dbReference type="Pfam" id="PF00616">
    <property type="entry name" value="RasGAP"/>
    <property type="match status" value="2"/>
</dbReference>
<dbReference type="SMART" id="SM00323">
    <property type="entry name" value="RasGAP"/>
    <property type="match status" value="1"/>
</dbReference>
<reference evidence="3" key="1">
    <citation type="journal article" date="2020" name="J. Eukaryot. Microbiol.">
        <title>De novo Sequencing, Assembly and Annotation of the Transcriptome for the Free-Living Testate Amoeba Arcella intermedia.</title>
        <authorList>
            <person name="Ribeiro G.M."/>
            <person name="Porfirio-Sousa A.L."/>
            <person name="Maurer-Alcala X.X."/>
            <person name="Katz L.A."/>
            <person name="Lahr D.J.G."/>
        </authorList>
    </citation>
    <scope>NUCLEOTIDE SEQUENCE</scope>
</reference>
<dbReference type="InterPro" id="IPR032675">
    <property type="entry name" value="LRR_dom_sf"/>
</dbReference>
<dbReference type="Gene3D" id="3.80.10.10">
    <property type="entry name" value="Ribonuclease Inhibitor"/>
    <property type="match status" value="1"/>
</dbReference>
<organism evidence="3">
    <name type="scientific">Arcella intermedia</name>
    <dbReference type="NCBI Taxonomy" id="1963864"/>
    <lineage>
        <taxon>Eukaryota</taxon>
        <taxon>Amoebozoa</taxon>
        <taxon>Tubulinea</taxon>
        <taxon>Elardia</taxon>
        <taxon>Arcellinida</taxon>
        <taxon>Sphaerothecina</taxon>
        <taxon>Arcellidae</taxon>
        <taxon>Arcella</taxon>
    </lineage>
</organism>
<dbReference type="GO" id="GO:0005096">
    <property type="term" value="F:GTPase activator activity"/>
    <property type="evidence" value="ECO:0007669"/>
    <property type="project" value="UniProtKB-KW"/>
</dbReference>
<protein>
    <recommendedName>
        <fullName evidence="2">Ras-GAP domain-containing protein</fullName>
    </recommendedName>
</protein>